<gene>
    <name evidence="2" type="primary">tig_18</name>
    <name evidence="2" type="ORF">g.83963</name>
</gene>
<feature type="compositionally biased region" description="Acidic residues" evidence="1">
    <location>
        <begin position="82"/>
        <end position="97"/>
    </location>
</feature>
<feature type="compositionally biased region" description="Low complexity" evidence="1">
    <location>
        <begin position="71"/>
        <end position="81"/>
    </location>
</feature>
<accession>A0A1D1YJ17</accession>
<feature type="region of interest" description="Disordered" evidence="1">
    <location>
        <begin position="771"/>
        <end position="800"/>
    </location>
</feature>
<evidence type="ECO:0000256" key="1">
    <source>
        <dbReference type="SAM" id="MobiDB-lite"/>
    </source>
</evidence>
<proteinExistence type="predicted"/>
<sequence>MLSPFRASGPEEARSGGKAARGRRRAVSASPYARPGNSPPPPGPQGRNPKWFSGIITGAGRLLSAFRSDGGESSSSQSSGAEEGDPGSSDEDENADACAEEFRELGETGRSFKSMSMRGEGPQLTTQSSETKLAIEKLLLQETFSRDEGDRLVKIIQSRISDTLEDGIVAGQTELPDRTVYSDVTFLGTWRSLNRGRKFPEGLTYSSNHLNDLSPGTSIFHAYSHGLGDKAIMEAKEWLEKKKMHSTSKSELDCGPCTLNTAAHQSRVEDEGGSPVDIAKSYMRARPPWQSPILNHIGFKASHTGTLLFKEEAPYVLRGGSFSSPKLLSLKRGYLDTDFGDTRSVRLKSMESPSDSAMFQQVESSIGMLEHEAHQTADESNLAVACTNHDSNPLSTIEASKAVDASAGVPAMLAVEDGCPEVILSSPAERAVKVNASNSIPSSEITKQVDLSKGMVAKFAVEDGCPEAILGSHDGKTFEVNHSTNDEVNTESDKINETCNLSSTNFIPDPEDNVNGAHLNHEMSTQTVLPTEMETGLESLSSGSDCPDLGQPGAAKDLSLGPESADVHIDTNQDLKEASSVEKQVNSVSVPGEFASPEYLVNHNDARDSVMELLNVEQGLALEGVESSSISNINQPANNSNIHDSGVHISTEIRQDHRSPSSELLPTFEVNDTPVDIRLLEGKDKSEKEVTSPTGFTANGNLSLQSGSSSNPYIVSLKKGSRHLAMSVIGGSATAVPTEPGDISDGCGTGSNLKKPQNGTTMKSIEQMLAENSPNTRRGRGRGRGRRAAAWLRSGRGRRK</sequence>
<organism evidence="2">
    <name type="scientific">Anthurium amnicola</name>
    <dbReference type="NCBI Taxonomy" id="1678845"/>
    <lineage>
        <taxon>Eukaryota</taxon>
        <taxon>Viridiplantae</taxon>
        <taxon>Streptophyta</taxon>
        <taxon>Embryophyta</taxon>
        <taxon>Tracheophyta</taxon>
        <taxon>Spermatophyta</taxon>
        <taxon>Magnoliopsida</taxon>
        <taxon>Liliopsida</taxon>
        <taxon>Araceae</taxon>
        <taxon>Pothoideae</taxon>
        <taxon>Potheae</taxon>
        <taxon>Anthurium</taxon>
    </lineage>
</organism>
<dbReference type="AlphaFoldDB" id="A0A1D1YJ17"/>
<feature type="region of interest" description="Disordered" evidence="1">
    <location>
        <begin position="1"/>
        <end position="97"/>
    </location>
</feature>
<dbReference type="GO" id="GO:0071763">
    <property type="term" value="P:nuclear membrane organization"/>
    <property type="evidence" value="ECO:0007669"/>
    <property type="project" value="TreeGrafter"/>
</dbReference>
<name>A0A1D1YJ17_9ARAE</name>
<feature type="region of interest" description="Disordered" evidence="1">
    <location>
        <begin position="109"/>
        <end position="129"/>
    </location>
</feature>
<dbReference type="GO" id="GO:0005635">
    <property type="term" value="C:nuclear envelope"/>
    <property type="evidence" value="ECO:0007669"/>
    <property type="project" value="TreeGrafter"/>
</dbReference>
<feature type="compositionally biased region" description="Basic residues" evidence="1">
    <location>
        <begin position="777"/>
        <end position="787"/>
    </location>
</feature>
<feature type="compositionally biased region" description="Low complexity" evidence="1">
    <location>
        <begin position="27"/>
        <end position="36"/>
    </location>
</feature>
<feature type="region of interest" description="Disordered" evidence="1">
    <location>
        <begin position="736"/>
        <end position="759"/>
    </location>
</feature>
<dbReference type="EMBL" id="GDJX01013295">
    <property type="protein sequence ID" value="JAT54641.1"/>
    <property type="molecule type" value="Transcribed_RNA"/>
</dbReference>
<evidence type="ECO:0000313" key="2">
    <source>
        <dbReference type="EMBL" id="JAT54641.1"/>
    </source>
</evidence>
<reference evidence="2" key="1">
    <citation type="submission" date="2015-07" db="EMBL/GenBank/DDBJ databases">
        <title>Transcriptome Assembly of Anthurium amnicola.</title>
        <authorList>
            <person name="Suzuki J."/>
        </authorList>
    </citation>
    <scope>NUCLEOTIDE SEQUENCE</scope>
</reference>
<feature type="compositionally biased region" description="Polar residues" evidence="1">
    <location>
        <begin position="750"/>
        <end position="759"/>
    </location>
</feature>
<dbReference type="PANTHER" id="PTHR33416">
    <property type="entry name" value="NUCLEAR PORE COMPLEX PROTEIN NUP1"/>
    <property type="match status" value="1"/>
</dbReference>
<dbReference type="PANTHER" id="PTHR33416:SF17">
    <property type="entry name" value="PROTEIN KAKU4"/>
    <property type="match status" value="1"/>
</dbReference>
<protein>
    <submittedName>
        <fullName evidence="2">Trigger factor</fullName>
    </submittedName>
</protein>